<name>A0A4S3KRL5_9GAMM</name>
<dbReference type="GO" id="GO:0009306">
    <property type="term" value="P:protein secretion"/>
    <property type="evidence" value="ECO:0007669"/>
    <property type="project" value="InterPro"/>
</dbReference>
<dbReference type="PANTHER" id="PTHR30332">
    <property type="entry name" value="PROBABLE GENERAL SECRETION PATHWAY PROTEIN D"/>
    <property type="match status" value="1"/>
</dbReference>
<gene>
    <name evidence="5" type="ORF">B1806_02320</name>
</gene>
<evidence type="ECO:0000259" key="3">
    <source>
        <dbReference type="Pfam" id="PF00263"/>
    </source>
</evidence>
<comment type="caution">
    <text evidence="5">The sequence shown here is derived from an EMBL/GenBank/DDBJ whole genome shotgun (WGS) entry which is preliminary data.</text>
</comment>
<dbReference type="Pfam" id="PF13629">
    <property type="entry name" value="T2SS-T3SS_pil_N"/>
    <property type="match status" value="1"/>
</dbReference>
<evidence type="ECO:0000259" key="4">
    <source>
        <dbReference type="Pfam" id="PF13629"/>
    </source>
</evidence>
<evidence type="ECO:0000256" key="2">
    <source>
        <dbReference type="SAM" id="SignalP"/>
    </source>
</evidence>
<proteinExistence type="inferred from homology"/>
<feature type="chain" id="PRO_5020252572" evidence="2">
    <location>
        <begin position="25"/>
        <end position="667"/>
    </location>
</feature>
<dbReference type="OrthoDB" id="9775455at2"/>
<keyword evidence="2" id="KW-0732">Signal</keyword>
<protein>
    <submittedName>
        <fullName evidence="5">Uncharacterized protein</fullName>
    </submittedName>
</protein>
<dbReference type="GO" id="GO:0015627">
    <property type="term" value="C:type II protein secretion system complex"/>
    <property type="evidence" value="ECO:0007669"/>
    <property type="project" value="TreeGrafter"/>
</dbReference>
<evidence type="ECO:0000313" key="5">
    <source>
        <dbReference type="EMBL" id="THD11723.1"/>
    </source>
</evidence>
<dbReference type="STRING" id="993689.GCA_002077135_01538"/>
<organism evidence="5 6">
    <name type="scientific">Metallibacterium scheffleri</name>
    <dbReference type="NCBI Taxonomy" id="993689"/>
    <lineage>
        <taxon>Bacteria</taxon>
        <taxon>Pseudomonadati</taxon>
        <taxon>Pseudomonadota</taxon>
        <taxon>Gammaproteobacteria</taxon>
        <taxon>Lysobacterales</taxon>
        <taxon>Rhodanobacteraceae</taxon>
        <taxon>Metallibacterium</taxon>
    </lineage>
</organism>
<dbReference type="RefSeq" id="WP_081126924.1">
    <property type="nucleotide sequence ID" value="NZ_LDOS01000002.1"/>
</dbReference>
<dbReference type="Pfam" id="PF00263">
    <property type="entry name" value="Secretin"/>
    <property type="match status" value="1"/>
</dbReference>
<dbReference type="AlphaFoldDB" id="A0A4S3KRL5"/>
<dbReference type="PRINTS" id="PR00811">
    <property type="entry name" value="BCTERIALGSPD"/>
</dbReference>
<dbReference type="PANTHER" id="PTHR30332:SF17">
    <property type="entry name" value="TYPE IV PILIATION SYSTEM PROTEIN DR_0774-RELATED"/>
    <property type="match status" value="1"/>
</dbReference>
<dbReference type="EMBL" id="MWQO01000007">
    <property type="protein sequence ID" value="THD11723.1"/>
    <property type="molecule type" value="Genomic_DNA"/>
</dbReference>
<reference evidence="5 6" key="1">
    <citation type="submission" date="2017-02" db="EMBL/GenBank/DDBJ databases">
        <title>Whole genome sequencing of Metallibacterium scheffleri DSM 24874 (T).</title>
        <authorList>
            <person name="Kumar S."/>
            <person name="Patil P."/>
            <person name="Patil P.B."/>
        </authorList>
    </citation>
    <scope>NUCLEOTIDE SEQUENCE [LARGE SCALE GENOMIC DNA]</scope>
    <source>
        <strain evidence="5 6">DSM 24874</strain>
    </source>
</reference>
<feature type="signal peptide" evidence="2">
    <location>
        <begin position="1"/>
        <end position="24"/>
    </location>
</feature>
<dbReference type="InterPro" id="IPR004846">
    <property type="entry name" value="T2SS/T3SS_dom"/>
</dbReference>
<feature type="domain" description="Type II/III secretion system secretin-like" evidence="3">
    <location>
        <begin position="259"/>
        <end position="413"/>
    </location>
</feature>
<dbReference type="InterPro" id="IPR032789">
    <property type="entry name" value="T2SS-T3SS_pil_N"/>
</dbReference>
<keyword evidence="6" id="KW-1185">Reference proteome</keyword>
<feature type="domain" description="Pilus formation protein N-terminal" evidence="4">
    <location>
        <begin position="31"/>
        <end position="98"/>
    </location>
</feature>
<accession>A0A4S3KRL5</accession>
<evidence type="ECO:0000256" key="1">
    <source>
        <dbReference type="RuleBase" id="RU004003"/>
    </source>
</evidence>
<dbReference type="InterPro" id="IPR001775">
    <property type="entry name" value="GspD/PilQ"/>
</dbReference>
<sequence>MNRLTRSLALVLASTWSTMLCAQAAPEPMRAETIHLYNGEVKILPVYNVRRVAVGNGKLLSVTNLPKQLIMIGTGVGDTNMLLWNKRGDVRAYNIDVSAENTPQVAANLRATLGGIPGLHIESRGGQVVLSGDITPEDAKRVAAVTQNLKSGVVNLTHAANVDMKRMVYLDVQVVDFKKSVLKNLGINWQQAMAGPALGVVGSAIDNPYYHIGDLTQGGQISNQMVGPGGTLTGLPNQMPFSRYFGITTSLSSVINLAVQNGDAYIMANPQLSTRSGGDATFLAGGEVPIPVSSALGQTTVTYKNYGVQLNIKPVADRFGNIEASVDTEVSQIDPSVIVDGFPGFLTRKTSSVVNVKSGQTIVMSGLVQATGSNTLNKFPWLGDVPILGALFRDTNFQSSRDELVIFVTPEVINPDSPVNHEMINRGVHIARQFNASDMGKPVWMPGFGVGPGSHMPNPNPPKPVHGKVMPVSPPAPTLTPAQTQPMAAPIVPAPAVTQPLHESAPKPAGMPAGKHVWIIGKDNKQPAEPAPASSSGGGMTDVPVAMVVPRLAQLLSGWSKAPTFPVMRFAGPLHMHVAMAPVLLPIVTTAPRFAMMLPHSALAPWSPNAQGHQLAVALLTPPKQPAVASIRQVLADLGLESEHLHPLRLLTLASTVYLPMSGASIL</sequence>
<dbReference type="Proteomes" id="UP000307749">
    <property type="component" value="Unassembled WGS sequence"/>
</dbReference>
<evidence type="ECO:0000313" key="6">
    <source>
        <dbReference type="Proteomes" id="UP000307749"/>
    </source>
</evidence>
<comment type="similarity">
    <text evidence="1">Belongs to the bacterial secretin family.</text>
</comment>
<dbReference type="InterPro" id="IPR050810">
    <property type="entry name" value="Bact_Secretion_Sys_Channel"/>
</dbReference>